<accession>A0ABT5IEA2</accession>
<organism evidence="4 5">
    <name type="scientific">Asticcacaulis currens</name>
    <dbReference type="NCBI Taxonomy" id="2984210"/>
    <lineage>
        <taxon>Bacteria</taxon>
        <taxon>Pseudomonadati</taxon>
        <taxon>Pseudomonadota</taxon>
        <taxon>Alphaproteobacteria</taxon>
        <taxon>Caulobacterales</taxon>
        <taxon>Caulobacteraceae</taxon>
        <taxon>Asticcacaulis</taxon>
    </lineage>
</organism>
<comment type="caution">
    <text evidence="4">The sequence shown here is derived from an EMBL/GenBank/DDBJ whole genome shotgun (WGS) entry which is preliminary data.</text>
</comment>
<reference evidence="4 5" key="1">
    <citation type="submission" date="2023-01" db="EMBL/GenBank/DDBJ databases">
        <title>Novel species of the genus Asticcacaulis isolated from rivers.</title>
        <authorList>
            <person name="Lu H."/>
        </authorList>
    </citation>
    <scope>NUCLEOTIDE SEQUENCE [LARGE SCALE GENOMIC DNA]</scope>
    <source>
        <strain evidence="4 5">DXS10W</strain>
    </source>
</reference>
<dbReference type="Gene3D" id="1.10.10.60">
    <property type="entry name" value="Homeodomain-like"/>
    <property type="match status" value="1"/>
</dbReference>
<evidence type="ECO:0000313" key="4">
    <source>
        <dbReference type="EMBL" id="MDC7694180.1"/>
    </source>
</evidence>
<feature type="DNA-binding region" description="H-T-H motif" evidence="2">
    <location>
        <begin position="41"/>
        <end position="60"/>
    </location>
</feature>
<sequence>MSDMPNLSKGRRGRPINADLIPQILKVAGDLFLELGYQGATMEAVAKGVGMSKLTLYRRFQTKEELFAAVVRAKCEEFIPEALFEQCDELPVREALLSIAIGLMNLMNSREAMSIETILRADGANHQNLRDLFFEAGPGRVKAAMARYFQRLSARGTLKIEDPVFYTHVFSSLIKGSDIHMRCGMGIGDRPSDEEIGHYCTKAVDFFVRGLEPPR</sequence>
<dbReference type="PANTHER" id="PTHR30055">
    <property type="entry name" value="HTH-TYPE TRANSCRIPTIONAL REGULATOR RUTR"/>
    <property type="match status" value="1"/>
</dbReference>
<gene>
    <name evidence="4" type="ORF">PQU94_07775</name>
</gene>
<dbReference type="Pfam" id="PF14246">
    <property type="entry name" value="TetR_C_7"/>
    <property type="match status" value="1"/>
</dbReference>
<evidence type="ECO:0000259" key="3">
    <source>
        <dbReference type="PROSITE" id="PS50977"/>
    </source>
</evidence>
<dbReference type="InterPro" id="IPR050109">
    <property type="entry name" value="HTH-type_TetR-like_transc_reg"/>
</dbReference>
<evidence type="ECO:0000256" key="1">
    <source>
        <dbReference type="ARBA" id="ARBA00023125"/>
    </source>
</evidence>
<name>A0ABT5IEA2_9CAUL</name>
<dbReference type="InterPro" id="IPR001647">
    <property type="entry name" value="HTH_TetR"/>
</dbReference>
<dbReference type="Pfam" id="PF00440">
    <property type="entry name" value="TetR_N"/>
    <property type="match status" value="1"/>
</dbReference>
<dbReference type="Gene3D" id="1.10.357.10">
    <property type="entry name" value="Tetracycline Repressor, domain 2"/>
    <property type="match status" value="1"/>
</dbReference>
<proteinExistence type="predicted"/>
<dbReference type="PANTHER" id="PTHR30055:SF146">
    <property type="entry name" value="HTH-TYPE TRANSCRIPTIONAL DUAL REGULATOR CECR"/>
    <property type="match status" value="1"/>
</dbReference>
<dbReference type="EMBL" id="JAQQKW010000004">
    <property type="protein sequence ID" value="MDC7694180.1"/>
    <property type="molecule type" value="Genomic_DNA"/>
</dbReference>
<keyword evidence="5" id="KW-1185">Reference proteome</keyword>
<dbReference type="SUPFAM" id="SSF46689">
    <property type="entry name" value="Homeodomain-like"/>
    <property type="match status" value="1"/>
</dbReference>
<dbReference type="InterPro" id="IPR009057">
    <property type="entry name" value="Homeodomain-like_sf"/>
</dbReference>
<dbReference type="InterPro" id="IPR039536">
    <property type="entry name" value="TetR_C_Proteobacteria"/>
</dbReference>
<dbReference type="Proteomes" id="UP001216595">
    <property type="component" value="Unassembled WGS sequence"/>
</dbReference>
<dbReference type="RefSeq" id="WP_272740902.1">
    <property type="nucleotide sequence ID" value="NZ_JAQQKW010000004.1"/>
</dbReference>
<feature type="domain" description="HTH tetR-type" evidence="3">
    <location>
        <begin position="18"/>
        <end position="78"/>
    </location>
</feature>
<evidence type="ECO:0000313" key="5">
    <source>
        <dbReference type="Proteomes" id="UP001216595"/>
    </source>
</evidence>
<protein>
    <submittedName>
        <fullName evidence="4">TetR/AcrR family transcriptional regulator</fullName>
    </submittedName>
</protein>
<evidence type="ECO:0000256" key="2">
    <source>
        <dbReference type="PROSITE-ProRule" id="PRU00335"/>
    </source>
</evidence>
<dbReference type="PROSITE" id="PS50977">
    <property type="entry name" value="HTH_TETR_2"/>
    <property type="match status" value="1"/>
</dbReference>
<keyword evidence="1 2" id="KW-0238">DNA-binding</keyword>
<dbReference type="PRINTS" id="PR00455">
    <property type="entry name" value="HTHTETR"/>
</dbReference>